<dbReference type="SMART" id="SM00684">
    <property type="entry name" value="DM15"/>
    <property type="match status" value="3"/>
</dbReference>
<feature type="region of interest" description="Disordered" evidence="3">
    <location>
        <begin position="240"/>
        <end position="260"/>
    </location>
</feature>
<dbReference type="InterPro" id="IPR036388">
    <property type="entry name" value="WH-like_DNA-bd_sf"/>
</dbReference>
<feature type="compositionally biased region" description="Gly residues" evidence="3">
    <location>
        <begin position="1"/>
        <end position="10"/>
    </location>
</feature>
<proteinExistence type="predicted"/>
<dbReference type="InterPro" id="IPR006630">
    <property type="entry name" value="La_HTH"/>
</dbReference>
<feature type="domain" description="HTH La-type RNA-binding" evidence="4">
    <location>
        <begin position="360"/>
        <end position="449"/>
    </location>
</feature>
<dbReference type="EnsemblPlants" id="OMERI01G10490.1">
    <property type="protein sequence ID" value="OMERI01G10490.1"/>
    <property type="gene ID" value="OMERI01G10490"/>
</dbReference>
<keyword evidence="6" id="KW-1185">Reference proteome</keyword>
<dbReference type="InterPro" id="IPR006607">
    <property type="entry name" value="DM15"/>
</dbReference>
<sequence length="962" mass="106507">MEEPNVGGGAAAVVAPEGADPAGGGGGGPGAPASPWRKTTPPPVAGEAVVMGAKSWPALEEARQKVAAAEAAARPGAGNAGGGGEPAKGAQAQQPSPPPPQSQLSRVCSTVHVSFVLLDKTACPLMFKVGYTCILHYDAPNRTHKFDGHGNPNKNNQAYHRNGPKRRSPAANGTPSYPAAMPYHQHPGQPFYYPVIPSPVILHEYPYPPFAVPVPSHDPHAGKSGYENSMPAYVPVDQAGGNEGNRPVPPQPRGDLHAWRPPVGARPQPGLEGRGHFNHNWQNPQMFGTRENTSVPQGAGPRAFMRPMAHLPHALGYINGPPYPGPMPPMYYYMPAVPMEPMRGPPRFVQNQPPPHPVLSPEAAELRAKILTQVEYYFSDSNLDHDNFLKSLMDEHGWVPISKVADFNRLKKMTTDIQLIVEALANSSLLEVQDGNMRRRSDWSKWVSLSGTSLPSPSSTSMDNTTGECNKDAYSEDDKKPHPRSVDCVGMGASDEPSQDTLSSSVTSLNKGLSNISIDNKPKSISACSLNSQKHEAAFRTGDVKVQKVNTKIEVPDSQRERGFCNDFPSDSPSFSGDQSTFLLDEELELEHAELSHDLYSHKRVDDEEDDFYVDDQDVNRLIIVTQDGPQAFSKEEISRINEGLYYYENHAYNQRSSQAGTIDIDSKPAGGSKGNPINIVNNGIEDSGQPIPRRKHNRGNRKAQSSHKQRFFPGNFANNTNNRSHYGGVSESPPSNSIGYFYGSTPENHSYRSSRLSSSPHGIPTGSSPVGSVPKSFPPFQHPSHQLLEKNKFQQQRYNKFKNRCIAERKKLGIGCSEEMNSLYRFWSYYLRDNFNDDMYKHFKKFALDDAAANYRYGLECLFRFYSYGLEKNFQRNVYEDFEQLTLEFHHKGDLYGLEKYWAFHHFRNQDSSPIIKHPELERLLKEEFRTIEDFKARKAAEKETGSSTAAVAGHNKADAK</sequence>
<dbReference type="PROSITE" id="PS50961">
    <property type="entry name" value="HTH_LA"/>
    <property type="match status" value="1"/>
</dbReference>
<feature type="compositionally biased region" description="Low complexity" evidence="3">
    <location>
        <begin position="448"/>
        <end position="461"/>
    </location>
</feature>
<dbReference type="SMART" id="SM00715">
    <property type="entry name" value="LA"/>
    <property type="match status" value="1"/>
</dbReference>
<feature type="compositionally biased region" description="Basic residues" evidence="3">
    <location>
        <begin position="693"/>
        <end position="711"/>
    </location>
</feature>
<protein>
    <recommendedName>
        <fullName evidence="4">HTH La-type RNA-binding domain-containing protein</fullName>
    </recommendedName>
</protein>
<keyword evidence="1 2" id="KW-0694">RNA-binding</keyword>
<evidence type="ECO:0000256" key="3">
    <source>
        <dbReference type="SAM" id="MobiDB-lite"/>
    </source>
</evidence>
<dbReference type="Gene3D" id="1.10.10.10">
    <property type="entry name" value="Winged helix-like DNA-binding domain superfamily/Winged helix DNA-binding domain"/>
    <property type="match status" value="1"/>
</dbReference>
<feature type="region of interest" description="Disordered" evidence="3">
    <location>
        <begin position="448"/>
        <end position="506"/>
    </location>
</feature>
<dbReference type="Pfam" id="PF05383">
    <property type="entry name" value="La"/>
    <property type="match status" value="1"/>
</dbReference>
<evidence type="ECO:0000313" key="5">
    <source>
        <dbReference type="EnsemblPlants" id="OMERI01G10490.1"/>
    </source>
</evidence>
<feature type="compositionally biased region" description="Gly residues" evidence="3">
    <location>
        <begin position="21"/>
        <end position="30"/>
    </location>
</feature>
<dbReference type="SUPFAM" id="SSF46785">
    <property type="entry name" value="Winged helix' DNA-binding domain"/>
    <property type="match status" value="1"/>
</dbReference>
<reference evidence="5" key="2">
    <citation type="submission" date="2018-05" db="EMBL/GenBank/DDBJ databases">
        <title>OmerRS3 (Oryza meridionalis Reference Sequence Version 3).</title>
        <authorList>
            <person name="Zhang J."/>
            <person name="Kudrna D."/>
            <person name="Lee S."/>
            <person name="Talag J."/>
            <person name="Welchert J."/>
            <person name="Wing R.A."/>
        </authorList>
    </citation>
    <scope>NUCLEOTIDE SEQUENCE [LARGE SCALE GENOMIC DNA]</scope>
    <source>
        <strain evidence="5">cv. OR44</strain>
    </source>
</reference>
<feature type="region of interest" description="Disordered" evidence="3">
    <location>
        <begin position="145"/>
        <end position="179"/>
    </location>
</feature>
<feature type="region of interest" description="Disordered" evidence="3">
    <location>
        <begin position="670"/>
        <end position="772"/>
    </location>
</feature>
<dbReference type="Proteomes" id="UP000008021">
    <property type="component" value="Chromosome 1"/>
</dbReference>
<name>A0A0E0C0E5_9ORYZ</name>
<dbReference type="Pfam" id="PF21071">
    <property type="entry name" value="LARP1_HEAT"/>
    <property type="match status" value="1"/>
</dbReference>
<dbReference type="PANTHER" id="PTHR22792:SF101">
    <property type="entry name" value="LA-RELATED PROTEIN 1A"/>
    <property type="match status" value="1"/>
</dbReference>
<feature type="compositionally biased region" description="Low complexity" evidence="3">
    <location>
        <begin position="11"/>
        <end position="20"/>
    </location>
</feature>
<dbReference type="Gramene" id="OMERI01G10490.1">
    <property type="protein sequence ID" value="OMERI01G10490.1"/>
    <property type="gene ID" value="OMERI01G10490"/>
</dbReference>
<feature type="compositionally biased region" description="Basic and acidic residues" evidence="3">
    <location>
        <begin position="469"/>
        <end position="480"/>
    </location>
</feature>
<evidence type="ECO:0000256" key="2">
    <source>
        <dbReference type="PROSITE-ProRule" id="PRU00332"/>
    </source>
</evidence>
<evidence type="ECO:0000256" key="1">
    <source>
        <dbReference type="ARBA" id="ARBA00022884"/>
    </source>
</evidence>
<feature type="region of interest" description="Disordered" evidence="3">
    <location>
        <begin position="940"/>
        <end position="962"/>
    </location>
</feature>
<organism evidence="5">
    <name type="scientific">Oryza meridionalis</name>
    <dbReference type="NCBI Taxonomy" id="40149"/>
    <lineage>
        <taxon>Eukaryota</taxon>
        <taxon>Viridiplantae</taxon>
        <taxon>Streptophyta</taxon>
        <taxon>Embryophyta</taxon>
        <taxon>Tracheophyta</taxon>
        <taxon>Spermatophyta</taxon>
        <taxon>Magnoliopsida</taxon>
        <taxon>Liliopsida</taxon>
        <taxon>Poales</taxon>
        <taxon>Poaceae</taxon>
        <taxon>BOP clade</taxon>
        <taxon>Oryzoideae</taxon>
        <taxon>Oryzeae</taxon>
        <taxon>Oryzinae</taxon>
        <taxon>Oryza</taxon>
    </lineage>
</organism>
<feature type="compositionally biased region" description="Low complexity" evidence="3">
    <location>
        <begin position="65"/>
        <end position="77"/>
    </location>
</feature>
<accession>A0A0E0C0E5</accession>
<evidence type="ECO:0000313" key="6">
    <source>
        <dbReference type="Proteomes" id="UP000008021"/>
    </source>
</evidence>
<dbReference type="GO" id="GO:0048255">
    <property type="term" value="P:mRNA stabilization"/>
    <property type="evidence" value="ECO:0007669"/>
    <property type="project" value="InterPro"/>
</dbReference>
<dbReference type="AlphaFoldDB" id="A0A0E0C0E5"/>
<dbReference type="PANTHER" id="PTHR22792">
    <property type="entry name" value="LUPUS LA PROTEIN-RELATED"/>
    <property type="match status" value="1"/>
</dbReference>
<dbReference type="CDD" id="cd07323">
    <property type="entry name" value="LAM"/>
    <property type="match status" value="1"/>
</dbReference>
<dbReference type="eggNOG" id="KOG2590">
    <property type="taxonomic scope" value="Eukaryota"/>
</dbReference>
<feature type="region of interest" description="Disordered" evidence="3">
    <location>
        <begin position="1"/>
        <end position="46"/>
    </location>
</feature>
<dbReference type="GO" id="GO:0000339">
    <property type="term" value="F:RNA cap binding"/>
    <property type="evidence" value="ECO:0007669"/>
    <property type="project" value="InterPro"/>
</dbReference>
<evidence type="ECO:0000259" key="4">
    <source>
        <dbReference type="PROSITE" id="PS50961"/>
    </source>
</evidence>
<dbReference type="STRING" id="40149.A0A0E0C0E5"/>
<feature type="region of interest" description="Disordered" evidence="3">
    <location>
        <begin position="62"/>
        <end position="105"/>
    </location>
</feature>
<reference evidence="5" key="1">
    <citation type="submission" date="2015-04" db="UniProtKB">
        <authorList>
            <consortium name="EnsemblPlants"/>
        </authorList>
    </citation>
    <scope>IDENTIFICATION</scope>
</reference>
<dbReference type="InterPro" id="IPR036390">
    <property type="entry name" value="WH_DNA-bd_sf"/>
</dbReference>
<dbReference type="InterPro" id="IPR045180">
    <property type="entry name" value="La_dom_prot"/>
</dbReference>
<dbReference type="HOGENOM" id="CLU_336291_0_0_1"/>